<evidence type="ECO:0000313" key="2">
    <source>
        <dbReference type="Proteomes" id="UP000095287"/>
    </source>
</evidence>
<reference evidence="3" key="1">
    <citation type="submission" date="2016-11" db="UniProtKB">
        <authorList>
            <consortium name="WormBaseParasite"/>
        </authorList>
    </citation>
    <scope>IDENTIFICATION</scope>
</reference>
<dbReference type="WBParaSite" id="L893_g23406.t1">
    <property type="protein sequence ID" value="L893_g23406.t1"/>
    <property type="gene ID" value="L893_g23406"/>
</dbReference>
<name>A0A1I7Z6T6_9BILA</name>
<protein>
    <submittedName>
        <fullName evidence="3">SKIP_SNW domain-containing protein</fullName>
    </submittedName>
</protein>
<feature type="region of interest" description="Disordered" evidence="1">
    <location>
        <begin position="90"/>
        <end position="109"/>
    </location>
</feature>
<dbReference type="AlphaFoldDB" id="A0A1I7Z6T6"/>
<sequence length="232" mass="26130">MDPYLTLYLPPIVSSWDTTDVTSDYTLKMLNLTPIAPCSENASRNRAALNVGQSTLLSLSSTFAVLEPQKPASILYPEIQKMLGAQALRTKQKAEQKEKEKRHKERQRNLELQRERIQKVAQEDAAQALLEAAAHNPAIVTALPPQAPRNIQQRHSVYVTGLNGHLIPATRRDEKIVTITQRSPSSDYGRVSSKERRQSGNGGNRLLKWLGLSNGVDHHHHKDKEKRRMSTF</sequence>
<accession>A0A1I7Z6T6</accession>
<evidence type="ECO:0000313" key="3">
    <source>
        <dbReference type="WBParaSite" id="L893_g23406.t1"/>
    </source>
</evidence>
<dbReference type="Proteomes" id="UP000095287">
    <property type="component" value="Unplaced"/>
</dbReference>
<evidence type="ECO:0000256" key="1">
    <source>
        <dbReference type="SAM" id="MobiDB-lite"/>
    </source>
</evidence>
<organism evidence="2 3">
    <name type="scientific">Steinernema glaseri</name>
    <dbReference type="NCBI Taxonomy" id="37863"/>
    <lineage>
        <taxon>Eukaryota</taxon>
        <taxon>Metazoa</taxon>
        <taxon>Ecdysozoa</taxon>
        <taxon>Nematoda</taxon>
        <taxon>Chromadorea</taxon>
        <taxon>Rhabditida</taxon>
        <taxon>Tylenchina</taxon>
        <taxon>Panagrolaimomorpha</taxon>
        <taxon>Strongyloidoidea</taxon>
        <taxon>Steinernematidae</taxon>
        <taxon>Steinernema</taxon>
    </lineage>
</organism>
<keyword evidence="2" id="KW-1185">Reference proteome</keyword>
<proteinExistence type="predicted"/>
<feature type="region of interest" description="Disordered" evidence="1">
    <location>
        <begin position="181"/>
        <end position="207"/>
    </location>
</feature>